<dbReference type="EMBL" id="RCZO01000011">
    <property type="protein sequence ID" value="TPG05069.1"/>
    <property type="molecule type" value="Genomic_DNA"/>
</dbReference>
<dbReference type="SMART" id="SM00267">
    <property type="entry name" value="GGDEF"/>
    <property type="match status" value="1"/>
</dbReference>
<dbReference type="OrthoDB" id="9812260at2"/>
<dbReference type="RefSeq" id="WP_140654903.1">
    <property type="nucleotide sequence ID" value="NZ_RCZB01000001.1"/>
</dbReference>
<evidence type="ECO:0000256" key="1">
    <source>
        <dbReference type="ARBA" id="ARBA00001946"/>
    </source>
</evidence>
<dbReference type="Pfam" id="PF00989">
    <property type="entry name" value="PAS"/>
    <property type="match status" value="1"/>
</dbReference>
<dbReference type="InterPro" id="IPR013767">
    <property type="entry name" value="PAS_fold"/>
</dbReference>
<proteinExistence type="predicted"/>
<dbReference type="GO" id="GO:0006355">
    <property type="term" value="P:regulation of DNA-templated transcription"/>
    <property type="evidence" value="ECO:0007669"/>
    <property type="project" value="InterPro"/>
</dbReference>
<organism evidence="4 5">
    <name type="scientific">Rhodanobacter glycinis</name>
    <dbReference type="NCBI Taxonomy" id="582702"/>
    <lineage>
        <taxon>Bacteria</taxon>
        <taxon>Pseudomonadati</taxon>
        <taxon>Pseudomonadota</taxon>
        <taxon>Gammaproteobacteria</taxon>
        <taxon>Lysobacterales</taxon>
        <taxon>Rhodanobacteraceae</taxon>
        <taxon>Rhodanobacter</taxon>
    </lineage>
</organism>
<feature type="domain" description="GGDEF" evidence="3">
    <location>
        <begin position="157"/>
        <end position="281"/>
    </location>
</feature>
<dbReference type="PANTHER" id="PTHR44757:SF2">
    <property type="entry name" value="BIOFILM ARCHITECTURE MAINTENANCE PROTEIN MBAA"/>
    <property type="match status" value="1"/>
</dbReference>
<dbReference type="Gene3D" id="3.30.70.270">
    <property type="match status" value="1"/>
</dbReference>
<dbReference type="SUPFAM" id="SSF55785">
    <property type="entry name" value="PYP-like sensor domain (PAS domain)"/>
    <property type="match status" value="1"/>
</dbReference>
<evidence type="ECO:0000259" key="2">
    <source>
        <dbReference type="PROSITE" id="PS50112"/>
    </source>
</evidence>
<dbReference type="PROSITE" id="PS50112">
    <property type="entry name" value="PAS"/>
    <property type="match status" value="1"/>
</dbReference>
<accession>A0A502FQV3</accession>
<dbReference type="SMART" id="SM00091">
    <property type="entry name" value="PAS"/>
    <property type="match status" value="1"/>
</dbReference>
<dbReference type="InterPro" id="IPR000160">
    <property type="entry name" value="GGDEF_dom"/>
</dbReference>
<dbReference type="Gene3D" id="3.30.450.20">
    <property type="entry name" value="PAS domain"/>
    <property type="match status" value="1"/>
</dbReference>
<comment type="caution">
    <text evidence="4">The sequence shown here is derived from an EMBL/GenBank/DDBJ whole genome shotgun (WGS) entry which is preliminary data.</text>
</comment>
<keyword evidence="5" id="KW-1185">Reference proteome</keyword>
<dbReference type="InterPro" id="IPR035965">
    <property type="entry name" value="PAS-like_dom_sf"/>
</dbReference>
<dbReference type="InterPro" id="IPR000014">
    <property type="entry name" value="PAS"/>
</dbReference>
<dbReference type="Pfam" id="PF00990">
    <property type="entry name" value="GGDEF"/>
    <property type="match status" value="1"/>
</dbReference>
<dbReference type="NCBIfam" id="TIGR00229">
    <property type="entry name" value="sensory_box"/>
    <property type="match status" value="1"/>
</dbReference>
<dbReference type="InterPro" id="IPR052155">
    <property type="entry name" value="Biofilm_reg_signaling"/>
</dbReference>
<dbReference type="CDD" id="cd00130">
    <property type="entry name" value="PAS"/>
    <property type="match status" value="1"/>
</dbReference>
<gene>
    <name evidence="4" type="ORF">EAH88_16545</name>
</gene>
<evidence type="ECO:0000259" key="3">
    <source>
        <dbReference type="PROSITE" id="PS50887"/>
    </source>
</evidence>
<dbReference type="GO" id="GO:0003824">
    <property type="term" value="F:catalytic activity"/>
    <property type="evidence" value="ECO:0007669"/>
    <property type="project" value="UniProtKB-ARBA"/>
</dbReference>
<feature type="domain" description="PAS" evidence="2">
    <location>
        <begin position="4"/>
        <end position="74"/>
    </location>
</feature>
<dbReference type="AlphaFoldDB" id="A0A502FQV3"/>
<dbReference type="PROSITE" id="PS50887">
    <property type="entry name" value="GGDEF"/>
    <property type="match status" value="1"/>
</dbReference>
<protein>
    <submittedName>
        <fullName evidence="4">Diguanylate cyclase</fullName>
    </submittedName>
</protein>
<evidence type="ECO:0000313" key="5">
    <source>
        <dbReference type="Proteomes" id="UP000319486"/>
    </source>
</evidence>
<dbReference type="SUPFAM" id="SSF55073">
    <property type="entry name" value="Nucleotide cyclase"/>
    <property type="match status" value="1"/>
</dbReference>
<comment type="cofactor">
    <cofactor evidence="1">
        <name>Mg(2+)</name>
        <dbReference type="ChEBI" id="CHEBI:18420"/>
    </cofactor>
</comment>
<dbReference type="PANTHER" id="PTHR44757">
    <property type="entry name" value="DIGUANYLATE CYCLASE DGCP"/>
    <property type="match status" value="1"/>
</dbReference>
<sequence>MIPKLPPLAEVLDLLPDAACVVDAEGRFLYVSASFERIFGYTPDEVLGRRIFELVHPDDRATTLQQAEQVMDGSLQRHFRNRYVHKDGHSVDIQWSARWLPKYGVRIGVAHEVTELRRAERELEHRASHDPLTGLSNRHRLQCELQFAIAHATQTGDGLAVLYLDLDGFKEVNDRGGHDVGDRLLREVAQRLQQGLRKGDLVARVGGDEFVALLPSCHDAEAARAVADGLRACLSPPFTLPDGLFRLDASVGIACFPADGSDPDALLACADRAMYAAKRER</sequence>
<dbReference type="FunFam" id="3.30.70.270:FF:000001">
    <property type="entry name" value="Diguanylate cyclase domain protein"/>
    <property type="match status" value="1"/>
</dbReference>
<dbReference type="NCBIfam" id="TIGR00254">
    <property type="entry name" value="GGDEF"/>
    <property type="match status" value="1"/>
</dbReference>
<evidence type="ECO:0000313" key="4">
    <source>
        <dbReference type="EMBL" id="TPG05069.1"/>
    </source>
</evidence>
<reference evidence="4 5" key="1">
    <citation type="journal article" date="2019" name="Environ. Microbiol.">
        <title>Species interactions and distinct microbial communities in high Arctic permafrost affected cryosols are associated with the CH4 and CO2 gas fluxes.</title>
        <authorList>
            <person name="Altshuler I."/>
            <person name="Hamel J."/>
            <person name="Turney S."/>
            <person name="Magnuson E."/>
            <person name="Levesque R."/>
            <person name="Greer C."/>
            <person name="Whyte L.G."/>
        </authorList>
    </citation>
    <scope>NUCLEOTIDE SEQUENCE [LARGE SCALE GENOMIC DNA]</scope>
    <source>
        <strain evidence="4 5">S13Y</strain>
    </source>
</reference>
<name>A0A502FQV3_9GAMM</name>
<dbReference type="InterPro" id="IPR043128">
    <property type="entry name" value="Rev_trsase/Diguanyl_cyclase"/>
</dbReference>
<dbReference type="CDD" id="cd01949">
    <property type="entry name" value="GGDEF"/>
    <property type="match status" value="1"/>
</dbReference>
<dbReference type="InterPro" id="IPR029787">
    <property type="entry name" value="Nucleotide_cyclase"/>
</dbReference>
<dbReference type="Proteomes" id="UP000319486">
    <property type="component" value="Unassembled WGS sequence"/>
</dbReference>